<keyword evidence="1 3" id="KW-0378">Hydrolase</keyword>
<dbReference type="RefSeq" id="WP_072602921.1">
    <property type="nucleotide sequence ID" value="NZ_CP018171.1"/>
</dbReference>
<organism evidence="3 4">
    <name type="scientific">Aquibium oceanicum</name>
    <dbReference type="NCBI Taxonomy" id="1670800"/>
    <lineage>
        <taxon>Bacteria</taxon>
        <taxon>Pseudomonadati</taxon>
        <taxon>Pseudomonadota</taxon>
        <taxon>Alphaproteobacteria</taxon>
        <taxon>Hyphomicrobiales</taxon>
        <taxon>Phyllobacteriaceae</taxon>
        <taxon>Aquibium</taxon>
    </lineage>
</organism>
<dbReference type="Proteomes" id="UP000182840">
    <property type="component" value="Chromosome"/>
</dbReference>
<dbReference type="EMBL" id="CP018171">
    <property type="protein sequence ID" value="APH71355.1"/>
    <property type="molecule type" value="Genomic_DNA"/>
</dbReference>
<keyword evidence="4" id="KW-1185">Reference proteome</keyword>
<dbReference type="STRING" id="1670800.BSQ44_08220"/>
<evidence type="ECO:0000313" key="3">
    <source>
        <dbReference type="EMBL" id="APH71355.1"/>
    </source>
</evidence>
<dbReference type="Gene3D" id="3.60.110.10">
    <property type="entry name" value="Carbon-nitrogen hydrolase"/>
    <property type="match status" value="1"/>
</dbReference>
<name>A0A1L3SPV0_9HYPH</name>
<dbReference type="Pfam" id="PF00795">
    <property type="entry name" value="CN_hydrolase"/>
    <property type="match status" value="1"/>
</dbReference>
<evidence type="ECO:0000256" key="1">
    <source>
        <dbReference type="ARBA" id="ARBA00022801"/>
    </source>
</evidence>
<evidence type="ECO:0000259" key="2">
    <source>
        <dbReference type="PROSITE" id="PS50263"/>
    </source>
</evidence>
<dbReference type="InterPro" id="IPR036526">
    <property type="entry name" value="C-N_Hydrolase_sf"/>
</dbReference>
<reference evidence="4" key="1">
    <citation type="submission" date="2016-11" db="EMBL/GenBank/DDBJ databases">
        <title>Mesorhizobium oceanicum sp. nov., isolated from deep seawater in South China Sea.</title>
        <authorList>
            <person name="Fu G.-Y."/>
        </authorList>
    </citation>
    <scope>NUCLEOTIDE SEQUENCE [LARGE SCALE GENOMIC DNA]</scope>
    <source>
        <strain evidence="4">B7</strain>
    </source>
</reference>
<dbReference type="PANTHER" id="PTHR43674">
    <property type="entry name" value="NITRILASE C965.09-RELATED"/>
    <property type="match status" value="1"/>
</dbReference>
<evidence type="ECO:0000313" key="4">
    <source>
        <dbReference type="Proteomes" id="UP000182840"/>
    </source>
</evidence>
<dbReference type="PROSITE" id="PS50263">
    <property type="entry name" value="CN_HYDROLASE"/>
    <property type="match status" value="1"/>
</dbReference>
<sequence>MARHVNIAGAQLGPIARNESRQSVVARMIEMLREAHSRGAEVVVFPELALTSFFPRWWMENQDDVDAFFEREMPSAATRPLFETAQELGIGFYLGYAELAVEDGTPKHYNTAILVDRSGTIVGKYRKVHLPGHADHRPHMPYQHLEKHYFDVGDLGFDSWDFAGGKFGMAICNDRRWPETYRVMALKGAEVVVLGYNTPTHIPWEPVYDHLSAFHNHLCMQAGAYQNSMYVVGVAKAGPEEGSNLLAGSCIIAPSGEIVAMAATSGDEVFAAKCDLDICLYNRKAMFNFAEHRQVQHYGIITAHPGSER</sequence>
<dbReference type="PANTHER" id="PTHR43674:SF12">
    <property type="entry name" value="NITRILASE C965.09-RELATED"/>
    <property type="match status" value="1"/>
</dbReference>
<protein>
    <submittedName>
        <fullName evidence="3">N-carbamoyl-D-amino-acid hydrolase</fullName>
    </submittedName>
</protein>
<feature type="domain" description="CN hydrolase" evidence="2">
    <location>
        <begin position="5"/>
        <end position="276"/>
    </location>
</feature>
<gene>
    <name evidence="3" type="ORF">BSQ44_08220</name>
</gene>
<dbReference type="KEGG" id="meso:BSQ44_08220"/>
<accession>A0A1L3SPV0</accession>
<dbReference type="OrthoDB" id="9803803at2"/>
<dbReference type="CDD" id="cd07569">
    <property type="entry name" value="DCase"/>
    <property type="match status" value="1"/>
</dbReference>
<proteinExistence type="predicted"/>
<dbReference type="AlphaFoldDB" id="A0A1L3SPV0"/>
<dbReference type="SUPFAM" id="SSF56317">
    <property type="entry name" value="Carbon-nitrogen hydrolase"/>
    <property type="match status" value="1"/>
</dbReference>
<dbReference type="InterPro" id="IPR003010">
    <property type="entry name" value="C-N_Hydrolase"/>
</dbReference>
<dbReference type="InterPro" id="IPR050345">
    <property type="entry name" value="Aliph_Amidase/BUP"/>
</dbReference>
<dbReference type="GO" id="GO:0016811">
    <property type="term" value="F:hydrolase activity, acting on carbon-nitrogen (but not peptide) bonds, in linear amides"/>
    <property type="evidence" value="ECO:0007669"/>
    <property type="project" value="TreeGrafter"/>
</dbReference>